<protein>
    <submittedName>
        <fullName evidence="1">11151_t:CDS:1</fullName>
    </submittedName>
</protein>
<gene>
    <name evidence="1" type="ORF">AMORRO_LOCUS2287</name>
</gene>
<dbReference type="Proteomes" id="UP000789342">
    <property type="component" value="Unassembled WGS sequence"/>
</dbReference>
<evidence type="ECO:0000313" key="1">
    <source>
        <dbReference type="EMBL" id="CAG8480570.1"/>
    </source>
</evidence>
<keyword evidence="2" id="KW-1185">Reference proteome</keyword>
<comment type="caution">
    <text evidence="1">The sequence shown here is derived from an EMBL/GenBank/DDBJ whole genome shotgun (WGS) entry which is preliminary data.</text>
</comment>
<dbReference type="EMBL" id="CAJVPV010000946">
    <property type="protein sequence ID" value="CAG8480570.1"/>
    <property type="molecule type" value="Genomic_DNA"/>
</dbReference>
<organism evidence="1 2">
    <name type="scientific">Acaulospora morrowiae</name>
    <dbReference type="NCBI Taxonomy" id="94023"/>
    <lineage>
        <taxon>Eukaryota</taxon>
        <taxon>Fungi</taxon>
        <taxon>Fungi incertae sedis</taxon>
        <taxon>Mucoromycota</taxon>
        <taxon>Glomeromycotina</taxon>
        <taxon>Glomeromycetes</taxon>
        <taxon>Diversisporales</taxon>
        <taxon>Acaulosporaceae</taxon>
        <taxon>Acaulospora</taxon>
    </lineage>
</organism>
<sequence length="74" mass="8550">MRVLLLNRVHQAEQALQDCHNHGAMLEYWRSHDEDIDIFISRLSAYLAGIDVNPVGGREIERLVFFGGVYLDQH</sequence>
<accession>A0A9N8Z716</accession>
<proteinExistence type="predicted"/>
<name>A0A9N8Z716_9GLOM</name>
<reference evidence="1" key="1">
    <citation type="submission" date="2021-06" db="EMBL/GenBank/DDBJ databases">
        <authorList>
            <person name="Kallberg Y."/>
            <person name="Tangrot J."/>
            <person name="Rosling A."/>
        </authorList>
    </citation>
    <scope>NUCLEOTIDE SEQUENCE</scope>
    <source>
        <strain evidence="1">CL551</strain>
    </source>
</reference>
<evidence type="ECO:0000313" key="2">
    <source>
        <dbReference type="Proteomes" id="UP000789342"/>
    </source>
</evidence>
<dbReference type="AlphaFoldDB" id="A0A9N8Z716"/>